<dbReference type="Gene3D" id="3.40.190.10">
    <property type="entry name" value="Periplasmic binding protein-like II"/>
    <property type="match status" value="2"/>
</dbReference>
<evidence type="ECO:0000313" key="2">
    <source>
        <dbReference type="EMBL" id="MBO7742840.1"/>
    </source>
</evidence>
<keyword evidence="1" id="KW-0732">Signal</keyword>
<keyword evidence="3" id="KW-1185">Reference proteome</keyword>
<proteinExistence type="predicted"/>
<evidence type="ECO:0000256" key="1">
    <source>
        <dbReference type="SAM" id="SignalP"/>
    </source>
</evidence>
<dbReference type="InterPro" id="IPR050490">
    <property type="entry name" value="Bact_solute-bd_prot1"/>
</dbReference>
<evidence type="ECO:0000313" key="3">
    <source>
        <dbReference type="Proteomes" id="UP000670947"/>
    </source>
</evidence>
<reference evidence="2 3" key="1">
    <citation type="submission" date="2021-03" db="EMBL/GenBank/DDBJ databases">
        <title>Paenibacillus artemisicola MWE-103 whole genome sequence.</title>
        <authorList>
            <person name="Ham Y.J."/>
        </authorList>
    </citation>
    <scope>NUCLEOTIDE SEQUENCE [LARGE SCALE GENOMIC DNA]</scope>
    <source>
        <strain evidence="2 3">MWE-103</strain>
    </source>
</reference>
<organism evidence="2 3">
    <name type="scientific">Paenibacillus artemisiicola</name>
    <dbReference type="NCBI Taxonomy" id="1172618"/>
    <lineage>
        <taxon>Bacteria</taxon>
        <taxon>Bacillati</taxon>
        <taxon>Bacillota</taxon>
        <taxon>Bacilli</taxon>
        <taxon>Bacillales</taxon>
        <taxon>Paenibacillaceae</taxon>
        <taxon>Paenibacillus</taxon>
    </lineage>
</organism>
<accession>A0ABS3W3W9</accession>
<dbReference type="EMBL" id="JAGGDJ010000001">
    <property type="protein sequence ID" value="MBO7742840.1"/>
    <property type="molecule type" value="Genomic_DNA"/>
</dbReference>
<dbReference type="RefSeq" id="WP_208845806.1">
    <property type="nucleotide sequence ID" value="NZ_JAGGDJ010000001.1"/>
</dbReference>
<dbReference type="PROSITE" id="PS51257">
    <property type="entry name" value="PROKAR_LIPOPROTEIN"/>
    <property type="match status" value="1"/>
</dbReference>
<dbReference type="Proteomes" id="UP000670947">
    <property type="component" value="Unassembled WGS sequence"/>
</dbReference>
<feature type="chain" id="PRO_5047290396" evidence="1">
    <location>
        <begin position="39"/>
        <end position="544"/>
    </location>
</feature>
<sequence>MRLRMHPRQARGTKTRKTLAAVFAAATLLLGLAGCSSGSDGNGNANGQAAEGNAGGAASGENAGPLKFSYVRPTWGPATYTKGGAYEKELFKRANVDIDVRIIPVVDYDATIKTTAASGDMPDAIWGWGPVDPFWKDLQDQGAFVKLNDYLDKYPAVKAAVPDGIWDKMADDKGDIYFIPNLIYPVVPFFINYRADIFAKLGISEPTSVPELEAALQKIKDSGLGIVPMTHGNTIPFWAGKDVATSFGAVSGWAPSKEDPNKLVPPEMQEETLDYKFWLQDLKKRGLFDEEAGVNPDASFGETKFKAGQAAVILGGNLAGLLTELRKNVPDAQIKTMPPLTGQGGQKGGTRVVFPQDRGFYINAKAAGKAEGIFRFLNWTLTEGSDFRRYGIEGKTYNVDPEGRKVPIPDEQRENDYKGAQIEPLKFLDPMSEKLDWQATELQFVGVGIGDQFPYYKEMFEKYAATPYNDYKDPTVQSPTAAKIGAQIWEDYMAKVDGSILTDMNLTKDAYKKARQKWLDAGEQTIIDEVNELQTDKSEPNYVD</sequence>
<feature type="signal peptide" evidence="1">
    <location>
        <begin position="1"/>
        <end position="38"/>
    </location>
</feature>
<dbReference type="PANTHER" id="PTHR43649">
    <property type="entry name" value="ARABINOSE-BINDING PROTEIN-RELATED"/>
    <property type="match status" value="1"/>
</dbReference>
<name>A0ABS3W3W9_9BACL</name>
<comment type="caution">
    <text evidence="2">The sequence shown here is derived from an EMBL/GenBank/DDBJ whole genome shotgun (WGS) entry which is preliminary data.</text>
</comment>
<dbReference type="SUPFAM" id="SSF53850">
    <property type="entry name" value="Periplasmic binding protein-like II"/>
    <property type="match status" value="1"/>
</dbReference>
<dbReference type="PANTHER" id="PTHR43649:SF14">
    <property type="entry name" value="BLR3389 PROTEIN"/>
    <property type="match status" value="1"/>
</dbReference>
<gene>
    <name evidence="2" type="ORF">I8J29_01440</name>
</gene>
<protein>
    <submittedName>
        <fullName evidence="2">Extracellular solute-binding protein</fullName>
    </submittedName>
</protein>